<dbReference type="SUPFAM" id="SSF51735">
    <property type="entry name" value="NAD(P)-binding Rossmann-fold domains"/>
    <property type="match status" value="1"/>
</dbReference>
<evidence type="ECO:0000256" key="2">
    <source>
        <dbReference type="ARBA" id="ARBA00023002"/>
    </source>
</evidence>
<dbReference type="InterPro" id="IPR002347">
    <property type="entry name" value="SDR_fam"/>
</dbReference>
<dbReference type="Gene3D" id="3.40.50.720">
    <property type="entry name" value="NAD(P)-binding Rossmann-like Domain"/>
    <property type="match status" value="1"/>
</dbReference>
<dbReference type="Pfam" id="PF00106">
    <property type="entry name" value="adh_short"/>
    <property type="match status" value="1"/>
</dbReference>
<dbReference type="AlphaFoldDB" id="A0A6P7FLL1"/>
<dbReference type="InterPro" id="IPR020904">
    <property type="entry name" value="Sc_DH/Rdtase_CS"/>
</dbReference>
<evidence type="ECO:0000313" key="4">
    <source>
        <dbReference type="RefSeq" id="XP_028136926.1"/>
    </source>
</evidence>
<dbReference type="RefSeq" id="XP_028136926.1">
    <property type="nucleotide sequence ID" value="XM_028281125.1"/>
</dbReference>
<gene>
    <name evidence="4" type="primary">LOC114331532</name>
</gene>
<accession>A0A6P7FLL1</accession>
<comment type="similarity">
    <text evidence="1 3">Belongs to the short-chain dehydrogenases/reductases (SDR) family.</text>
</comment>
<dbReference type="PANTHER" id="PTHR44229:SF8">
    <property type="entry name" value="ALCOHOL DEHYDROGENASE-RELATED"/>
    <property type="match status" value="1"/>
</dbReference>
<reference evidence="4" key="1">
    <citation type="submission" date="2025-08" db="UniProtKB">
        <authorList>
            <consortium name="RefSeq"/>
        </authorList>
    </citation>
    <scope>IDENTIFICATION</scope>
    <source>
        <tissue evidence="4">Whole insect</tissue>
    </source>
</reference>
<dbReference type="PANTHER" id="PTHR44229">
    <property type="entry name" value="15-HYDROXYPROSTAGLANDIN DEHYDROGENASE [NAD(+)]"/>
    <property type="match status" value="1"/>
</dbReference>
<dbReference type="PROSITE" id="PS00061">
    <property type="entry name" value="ADH_SHORT"/>
    <property type="match status" value="1"/>
</dbReference>
<dbReference type="GO" id="GO:0016616">
    <property type="term" value="F:oxidoreductase activity, acting on the CH-OH group of donors, NAD or NADP as acceptor"/>
    <property type="evidence" value="ECO:0007669"/>
    <property type="project" value="TreeGrafter"/>
</dbReference>
<sequence>MVFEIKNKVALITGGASGLGLEHVKALLENGVKGVTIADVNEANGTKVTAELQEKYGKNRVIFVKTDVTDKESFENAFLATVSAFRYIDILINNAGVMLDVNMSLAVDINVKGTLNGIILGMEKYLKQYKQGSEAVILNTSSINGVNGMPIAPVYGATKFAVTGMTMCWSDPFHYERTKVRVIAICPGITETPLVANCIKPETLVTPEYYKPYKLAVEAGLLPMQKADHVGKEMIGVLKYAPNGTLWVIEAGAPAYQFIIEERNVFKNNVLKTS</sequence>
<dbReference type="PRINTS" id="PR00080">
    <property type="entry name" value="SDRFAMILY"/>
</dbReference>
<name>A0A6P7FLL1_DIAVI</name>
<dbReference type="InterPro" id="IPR036291">
    <property type="entry name" value="NAD(P)-bd_dom_sf"/>
</dbReference>
<keyword evidence="2" id="KW-0560">Oxidoreductase</keyword>
<organism evidence="4">
    <name type="scientific">Diabrotica virgifera virgifera</name>
    <name type="common">western corn rootworm</name>
    <dbReference type="NCBI Taxonomy" id="50390"/>
    <lineage>
        <taxon>Eukaryota</taxon>
        <taxon>Metazoa</taxon>
        <taxon>Ecdysozoa</taxon>
        <taxon>Arthropoda</taxon>
        <taxon>Hexapoda</taxon>
        <taxon>Insecta</taxon>
        <taxon>Pterygota</taxon>
        <taxon>Neoptera</taxon>
        <taxon>Endopterygota</taxon>
        <taxon>Coleoptera</taxon>
        <taxon>Polyphaga</taxon>
        <taxon>Cucujiformia</taxon>
        <taxon>Chrysomeloidea</taxon>
        <taxon>Chrysomelidae</taxon>
        <taxon>Galerucinae</taxon>
        <taxon>Diabroticina</taxon>
        <taxon>Diabroticites</taxon>
        <taxon>Diabrotica</taxon>
    </lineage>
</organism>
<evidence type="ECO:0000256" key="3">
    <source>
        <dbReference type="RuleBase" id="RU000363"/>
    </source>
</evidence>
<dbReference type="KEGG" id="dvv:114331532"/>
<dbReference type="InParanoid" id="A0A6P7FLL1"/>
<dbReference type="OrthoDB" id="417891at2759"/>
<proteinExistence type="inferred from homology"/>
<evidence type="ECO:0000256" key="1">
    <source>
        <dbReference type="ARBA" id="ARBA00006484"/>
    </source>
</evidence>
<dbReference type="GO" id="GO:0005737">
    <property type="term" value="C:cytoplasm"/>
    <property type="evidence" value="ECO:0007669"/>
    <property type="project" value="TreeGrafter"/>
</dbReference>
<dbReference type="PRINTS" id="PR00081">
    <property type="entry name" value="GDHRDH"/>
</dbReference>
<protein>
    <submittedName>
        <fullName evidence="4">Alcohol dehydrogenase 2-like isoform X1</fullName>
    </submittedName>
</protein>